<sequence length="258" mass="27380">MPRGRKKDLTTPPTRALAIQRAYRDRKAKHVADLEERCLKAETENEQLRQELAATRAQLQAASTSSAAAHFGQGMIRACSELMHNLVRTTGSISRLEEQLSLSAGMASRGQNSSTVSLTSASKPDDANASSQATTSTEAELAALLSYFSTHASSAVTHPGPTPSSSTLQDTPTPMEHSPPEPMDPHSWGSLDPSDPDCCSGILDCRGLVEEEGGTADARATSSTMEYASEDVEGRAWQRVSGHRSTLAVSSPNLNGNG</sequence>
<comment type="caution">
    <text evidence="3">The sequence shown here is derived from an EMBL/GenBank/DDBJ whole genome shotgun (WGS) entry which is preliminary data.</text>
</comment>
<evidence type="ECO:0000256" key="2">
    <source>
        <dbReference type="SAM" id="MobiDB-lite"/>
    </source>
</evidence>
<dbReference type="OrthoDB" id="3365874at2759"/>
<evidence type="ECO:0000313" key="4">
    <source>
        <dbReference type="Proteomes" id="UP000298327"/>
    </source>
</evidence>
<evidence type="ECO:0000256" key="1">
    <source>
        <dbReference type="SAM" id="Coils"/>
    </source>
</evidence>
<evidence type="ECO:0008006" key="5">
    <source>
        <dbReference type="Google" id="ProtNLM"/>
    </source>
</evidence>
<dbReference type="GO" id="GO:0003700">
    <property type="term" value="F:DNA-binding transcription factor activity"/>
    <property type="evidence" value="ECO:0007669"/>
    <property type="project" value="InterPro"/>
</dbReference>
<dbReference type="CDD" id="cd14688">
    <property type="entry name" value="bZIP_YAP"/>
    <property type="match status" value="1"/>
</dbReference>
<protein>
    <recommendedName>
        <fullName evidence="5">BZIP domain-containing protein</fullName>
    </recommendedName>
</protein>
<evidence type="ECO:0000313" key="3">
    <source>
        <dbReference type="EMBL" id="TFY61637.1"/>
    </source>
</evidence>
<accession>A0A4Y9YJ49</accession>
<keyword evidence="1" id="KW-0175">Coiled coil</keyword>
<reference evidence="3 4" key="1">
    <citation type="submission" date="2019-02" db="EMBL/GenBank/DDBJ databases">
        <title>Genome sequencing of the rare red list fungi Dentipellis fragilis.</title>
        <authorList>
            <person name="Buettner E."/>
            <person name="Kellner H."/>
        </authorList>
    </citation>
    <scope>NUCLEOTIDE SEQUENCE [LARGE SCALE GENOMIC DNA]</scope>
    <source>
        <strain evidence="3 4">DSM 105465</strain>
    </source>
</reference>
<dbReference type="InterPro" id="IPR046347">
    <property type="entry name" value="bZIP_sf"/>
</dbReference>
<proteinExistence type="predicted"/>
<gene>
    <name evidence="3" type="ORF">EVG20_g6981</name>
</gene>
<feature type="region of interest" description="Disordered" evidence="2">
    <location>
        <begin position="104"/>
        <end position="135"/>
    </location>
</feature>
<feature type="region of interest" description="Disordered" evidence="2">
    <location>
        <begin position="153"/>
        <end position="194"/>
    </location>
</feature>
<feature type="compositionally biased region" description="Polar residues" evidence="2">
    <location>
        <begin position="109"/>
        <end position="122"/>
    </location>
</feature>
<keyword evidence="4" id="KW-1185">Reference proteome</keyword>
<feature type="compositionally biased region" description="Polar residues" evidence="2">
    <location>
        <begin position="163"/>
        <end position="172"/>
    </location>
</feature>
<dbReference type="SUPFAM" id="SSF57959">
    <property type="entry name" value="Leucine zipper domain"/>
    <property type="match status" value="1"/>
</dbReference>
<name>A0A4Y9YJ49_9AGAM</name>
<dbReference type="Proteomes" id="UP000298327">
    <property type="component" value="Unassembled WGS sequence"/>
</dbReference>
<dbReference type="Gene3D" id="1.20.5.170">
    <property type="match status" value="1"/>
</dbReference>
<feature type="coiled-coil region" evidence="1">
    <location>
        <begin position="24"/>
        <end position="65"/>
    </location>
</feature>
<dbReference type="AlphaFoldDB" id="A0A4Y9YJ49"/>
<dbReference type="EMBL" id="SEOQ01000499">
    <property type="protein sequence ID" value="TFY61637.1"/>
    <property type="molecule type" value="Genomic_DNA"/>
</dbReference>
<organism evidence="3 4">
    <name type="scientific">Dentipellis fragilis</name>
    <dbReference type="NCBI Taxonomy" id="205917"/>
    <lineage>
        <taxon>Eukaryota</taxon>
        <taxon>Fungi</taxon>
        <taxon>Dikarya</taxon>
        <taxon>Basidiomycota</taxon>
        <taxon>Agaricomycotina</taxon>
        <taxon>Agaricomycetes</taxon>
        <taxon>Russulales</taxon>
        <taxon>Hericiaceae</taxon>
        <taxon>Dentipellis</taxon>
    </lineage>
</organism>